<dbReference type="Proteomes" id="UP000242444">
    <property type="component" value="Unassembled WGS sequence"/>
</dbReference>
<proteinExistence type="predicted"/>
<dbReference type="OrthoDB" id="3697115at2"/>
<sequence>MPAHHHLRTAVLAATVTAATASLSGCGLFGSSWDVRMEVQGPGQATVSSRFAGDDGSVAPPSAMERLPWQRTANVGFGFNDLDVTGAAPGTVCRIIVDGETYHEQNVDGEGNASCRANLQND</sequence>
<evidence type="ECO:0000313" key="1">
    <source>
        <dbReference type="EMBL" id="OZM71115.1"/>
    </source>
</evidence>
<keyword evidence="2" id="KW-1185">Reference proteome</keyword>
<dbReference type="EMBL" id="NKYE01000015">
    <property type="protein sequence ID" value="OZM71115.1"/>
    <property type="molecule type" value="Genomic_DNA"/>
</dbReference>
<dbReference type="AlphaFoldDB" id="A0A263D196"/>
<dbReference type="Gene3D" id="2.60.40.2880">
    <property type="entry name" value="MmpS1-5, C-terminal soluble domain"/>
    <property type="match status" value="1"/>
</dbReference>
<dbReference type="InParanoid" id="A0A263D196"/>
<name>A0A263D196_9PSEU</name>
<reference evidence="1 2" key="1">
    <citation type="submission" date="2017-07" db="EMBL/GenBank/DDBJ databases">
        <title>Amycolatopsis antarcticus sp. nov., isolated from the surface of an Antarcticus brown macroalga.</title>
        <authorList>
            <person name="Wang J."/>
            <person name="Leiva S."/>
            <person name="Huang J."/>
            <person name="Huang Y."/>
        </authorList>
    </citation>
    <scope>NUCLEOTIDE SEQUENCE [LARGE SCALE GENOMIC DNA]</scope>
    <source>
        <strain evidence="1 2">AU-G6</strain>
    </source>
</reference>
<dbReference type="RefSeq" id="WP_094864735.1">
    <property type="nucleotide sequence ID" value="NZ_NKYE01000015.1"/>
</dbReference>
<accession>A0A263D196</accession>
<dbReference type="InterPro" id="IPR038468">
    <property type="entry name" value="MmpS_C"/>
</dbReference>
<organism evidence="1 2">
    <name type="scientific">Amycolatopsis antarctica</name>
    <dbReference type="NCBI Taxonomy" id="1854586"/>
    <lineage>
        <taxon>Bacteria</taxon>
        <taxon>Bacillati</taxon>
        <taxon>Actinomycetota</taxon>
        <taxon>Actinomycetes</taxon>
        <taxon>Pseudonocardiales</taxon>
        <taxon>Pseudonocardiaceae</taxon>
        <taxon>Amycolatopsis</taxon>
    </lineage>
</organism>
<gene>
    <name evidence="1" type="ORF">CFN78_21870</name>
</gene>
<evidence type="ECO:0000313" key="2">
    <source>
        <dbReference type="Proteomes" id="UP000242444"/>
    </source>
</evidence>
<comment type="caution">
    <text evidence="1">The sequence shown here is derived from an EMBL/GenBank/DDBJ whole genome shotgun (WGS) entry which is preliminary data.</text>
</comment>
<protein>
    <submittedName>
        <fullName evidence="1">Uncharacterized protein</fullName>
    </submittedName>
</protein>